<dbReference type="Proteomes" id="UP001162483">
    <property type="component" value="Unassembled WGS sequence"/>
</dbReference>
<gene>
    <name evidence="1" type="ORF">SPARVUS_LOCUS8924745</name>
</gene>
<evidence type="ECO:0000313" key="1">
    <source>
        <dbReference type="EMBL" id="CAI9578387.1"/>
    </source>
</evidence>
<sequence>MVLAAGRYSGLSLAVSGGHNRSLPQHTVRAPWERAAPQFGACCVQRTQQNTDRCMGPLSENWPGQEGG</sequence>
<feature type="non-terminal residue" evidence="1">
    <location>
        <position position="68"/>
    </location>
</feature>
<comment type="caution">
    <text evidence="1">The sequence shown here is derived from an EMBL/GenBank/DDBJ whole genome shotgun (WGS) entry which is preliminary data.</text>
</comment>
<keyword evidence="2" id="KW-1185">Reference proteome</keyword>
<reference evidence="1" key="1">
    <citation type="submission" date="2023-05" db="EMBL/GenBank/DDBJ databases">
        <authorList>
            <person name="Stuckert A."/>
        </authorList>
    </citation>
    <scope>NUCLEOTIDE SEQUENCE</scope>
</reference>
<name>A0ABN9E411_9NEOB</name>
<organism evidence="1 2">
    <name type="scientific">Staurois parvus</name>
    <dbReference type="NCBI Taxonomy" id="386267"/>
    <lineage>
        <taxon>Eukaryota</taxon>
        <taxon>Metazoa</taxon>
        <taxon>Chordata</taxon>
        <taxon>Craniata</taxon>
        <taxon>Vertebrata</taxon>
        <taxon>Euteleostomi</taxon>
        <taxon>Amphibia</taxon>
        <taxon>Batrachia</taxon>
        <taxon>Anura</taxon>
        <taxon>Neobatrachia</taxon>
        <taxon>Ranoidea</taxon>
        <taxon>Ranidae</taxon>
        <taxon>Staurois</taxon>
    </lineage>
</organism>
<evidence type="ECO:0000313" key="2">
    <source>
        <dbReference type="Proteomes" id="UP001162483"/>
    </source>
</evidence>
<proteinExistence type="predicted"/>
<dbReference type="EMBL" id="CATNWA010015001">
    <property type="protein sequence ID" value="CAI9578387.1"/>
    <property type="molecule type" value="Genomic_DNA"/>
</dbReference>
<accession>A0ABN9E411</accession>
<protein>
    <submittedName>
        <fullName evidence="1">Uncharacterized protein</fullName>
    </submittedName>
</protein>